<keyword evidence="3" id="KW-1185">Reference proteome</keyword>
<proteinExistence type="predicted"/>
<evidence type="ECO:0000256" key="1">
    <source>
        <dbReference type="SAM" id="Phobius"/>
    </source>
</evidence>
<dbReference type="Proteomes" id="UP000001542">
    <property type="component" value="Unassembled WGS sequence"/>
</dbReference>
<feature type="transmembrane region" description="Helical" evidence="1">
    <location>
        <begin position="54"/>
        <end position="75"/>
    </location>
</feature>
<reference evidence="2" key="2">
    <citation type="journal article" date="2007" name="Science">
        <title>Draft genome sequence of the sexually transmitted pathogen Trichomonas vaginalis.</title>
        <authorList>
            <person name="Carlton J.M."/>
            <person name="Hirt R.P."/>
            <person name="Silva J.C."/>
            <person name="Delcher A.L."/>
            <person name="Schatz M."/>
            <person name="Zhao Q."/>
            <person name="Wortman J.R."/>
            <person name="Bidwell S.L."/>
            <person name="Alsmark U.C.M."/>
            <person name="Besteiro S."/>
            <person name="Sicheritz-Ponten T."/>
            <person name="Noel C.J."/>
            <person name="Dacks J.B."/>
            <person name="Foster P.G."/>
            <person name="Simillion C."/>
            <person name="Van de Peer Y."/>
            <person name="Miranda-Saavedra D."/>
            <person name="Barton G.J."/>
            <person name="Westrop G.D."/>
            <person name="Mueller S."/>
            <person name="Dessi D."/>
            <person name="Fiori P.L."/>
            <person name="Ren Q."/>
            <person name="Paulsen I."/>
            <person name="Zhang H."/>
            <person name="Bastida-Corcuera F.D."/>
            <person name="Simoes-Barbosa A."/>
            <person name="Brown M.T."/>
            <person name="Hayes R.D."/>
            <person name="Mukherjee M."/>
            <person name="Okumura C.Y."/>
            <person name="Schneider R."/>
            <person name="Smith A.J."/>
            <person name="Vanacova S."/>
            <person name="Villalvazo M."/>
            <person name="Haas B.J."/>
            <person name="Pertea M."/>
            <person name="Feldblyum T.V."/>
            <person name="Utterback T.R."/>
            <person name="Shu C.L."/>
            <person name="Osoegawa K."/>
            <person name="de Jong P.J."/>
            <person name="Hrdy I."/>
            <person name="Horvathova L."/>
            <person name="Zubacova Z."/>
            <person name="Dolezal P."/>
            <person name="Malik S.B."/>
            <person name="Logsdon J.M. Jr."/>
            <person name="Henze K."/>
            <person name="Gupta A."/>
            <person name="Wang C.C."/>
            <person name="Dunne R.L."/>
            <person name="Upcroft J.A."/>
            <person name="Upcroft P."/>
            <person name="White O."/>
            <person name="Salzberg S.L."/>
            <person name="Tang P."/>
            <person name="Chiu C.-H."/>
            <person name="Lee Y.-S."/>
            <person name="Embley T.M."/>
            <person name="Coombs G.H."/>
            <person name="Mottram J.C."/>
            <person name="Tachezy J."/>
            <person name="Fraser-Liggett C.M."/>
            <person name="Johnson P.J."/>
        </authorList>
    </citation>
    <scope>NUCLEOTIDE SEQUENCE [LARGE SCALE GENOMIC DNA]</scope>
    <source>
        <strain evidence="2">G3</strain>
    </source>
</reference>
<evidence type="ECO:0000313" key="3">
    <source>
        <dbReference type="Proteomes" id="UP000001542"/>
    </source>
</evidence>
<dbReference type="AlphaFoldDB" id="A2ESN5"/>
<gene>
    <name evidence="2" type="ORF">TVAG_069940</name>
</gene>
<feature type="transmembrane region" description="Helical" evidence="1">
    <location>
        <begin position="81"/>
        <end position="98"/>
    </location>
</feature>
<sequence length="220" mass="25747">MSENNQEQSQDYQPEKPDMYTPEIIKNRLTNLLTPYKEYIDQFQLALYLKNIKLYLIIMGSILSVFLLYVILYFLYIPPTILAIISIPLFQLIFVFDLNNKIKDYFLTEIPETAEDAPDRIRPIAEIVHYAWIPARYVYMFFDISYRAIFTPNKIDTLEFIVSILLLGFINRILNIFVLITVTLVVCLVIPPVLIHTPAGKKIKKFVSEKKKPKTVIPTY</sequence>
<dbReference type="VEuPathDB" id="TrichDB:TVAG_069940"/>
<organism evidence="2 3">
    <name type="scientific">Trichomonas vaginalis (strain ATCC PRA-98 / G3)</name>
    <dbReference type="NCBI Taxonomy" id="412133"/>
    <lineage>
        <taxon>Eukaryota</taxon>
        <taxon>Metamonada</taxon>
        <taxon>Parabasalia</taxon>
        <taxon>Trichomonadida</taxon>
        <taxon>Trichomonadidae</taxon>
        <taxon>Trichomonas</taxon>
    </lineage>
</organism>
<name>A2ESN5_TRIV3</name>
<evidence type="ECO:0000313" key="2">
    <source>
        <dbReference type="EMBL" id="EAY04344.1"/>
    </source>
</evidence>
<dbReference type="VEuPathDB" id="TrichDB:TVAGG3_0220770"/>
<keyword evidence="1" id="KW-0472">Membrane</keyword>
<dbReference type="KEGG" id="tva:4762199"/>
<dbReference type="EMBL" id="DS113478">
    <property type="protein sequence ID" value="EAY04344.1"/>
    <property type="molecule type" value="Genomic_DNA"/>
</dbReference>
<protein>
    <submittedName>
        <fullName evidence="2">Uncharacterized protein</fullName>
    </submittedName>
</protein>
<accession>A2ESN5</accession>
<reference evidence="2" key="1">
    <citation type="submission" date="2006-10" db="EMBL/GenBank/DDBJ databases">
        <authorList>
            <person name="Amadeo P."/>
            <person name="Zhao Q."/>
            <person name="Wortman J."/>
            <person name="Fraser-Liggett C."/>
            <person name="Carlton J."/>
        </authorList>
    </citation>
    <scope>NUCLEOTIDE SEQUENCE</scope>
    <source>
        <strain evidence="2">G3</strain>
    </source>
</reference>
<keyword evidence="1" id="KW-0812">Transmembrane</keyword>
<keyword evidence="1" id="KW-1133">Transmembrane helix</keyword>
<dbReference type="InParanoid" id="A2ESN5"/>
<dbReference type="RefSeq" id="XP_001316567.1">
    <property type="nucleotide sequence ID" value="XM_001316532.1"/>
</dbReference>
<feature type="transmembrane region" description="Helical" evidence="1">
    <location>
        <begin position="176"/>
        <end position="195"/>
    </location>
</feature>